<organism evidence="1 2">
    <name type="scientific">Lophiostoma macrostomum CBS 122681</name>
    <dbReference type="NCBI Taxonomy" id="1314788"/>
    <lineage>
        <taxon>Eukaryota</taxon>
        <taxon>Fungi</taxon>
        <taxon>Dikarya</taxon>
        <taxon>Ascomycota</taxon>
        <taxon>Pezizomycotina</taxon>
        <taxon>Dothideomycetes</taxon>
        <taxon>Pleosporomycetidae</taxon>
        <taxon>Pleosporales</taxon>
        <taxon>Lophiostomataceae</taxon>
        <taxon>Lophiostoma</taxon>
    </lineage>
</organism>
<dbReference type="OrthoDB" id="3766258at2759"/>
<evidence type="ECO:0000313" key="2">
    <source>
        <dbReference type="Proteomes" id="UP000799324"/>
    </source>
</evidence>
<feature type="non-terminal residue" evidence="1">
    <location>
        <position position="1"/>
    </location>
</feature>
<protein>
    <submittedName>
        <fullName evidence="1">Uncharacterized protein</fullName>
    </submittedName>
</protein>
<sequence>YCFECGTWTMSELEWSMHGLFHAKNPSIMYGPITINGLLVQAGRCPYCMRDGLYRQMEKQSHYLEHVERHIVKEVGIKSLSCPHPSCEIHDYTTEELRRHFSSVHYI</sequence>
<reference evidence="1" key="1">
    <citation type="journal article" date="2020" name="Stud. Mycol.">
        <title>101 Dothideomycetes genomes: a test case for predicting lifestyles and emergence of pathogens.</title>
        <authorList>
            <person name="Haridas S."/>
            <person name="Albert R."/>
            <person name="Binder M."/>
            <person name="Bloem J."/>
            <person name="Labutti K."/>
            <person name="Salamov A."/>
            <person name="Andreopoulos B."/>
            <person name="Baker S."/>
            <person name="Barry K."/>
            <person name="Bills G."/>
            <person name="Bluhm B."/>
            <person name="Cannon C."/>
            <person name="Castanera R."/>
            <person name="Culley D."/>
            <person name="Daum C."/>
            <person name="Ezra D."/>
            <person name="Gonzalez J."/>
            <person name="Henrissat B."/>
            <person name="Kuo A."/>
            <person name="Liang C."/>
            <person name="Lipzen A."/>
            <person name="Lutzoni F."/>
            <person name="Magnuson J."/>
            <person name="Mondo S."/>
            <person name="Nolan M."/>
            <person name="Ohm R."/>
            <person name="Pangilinan J."/>
            <person name="Park H.-J."/>
            <person name="Ramirez L."/>
            <person name="Alfaro M."/>
            <person name="Sun H."/>
            <person name="Tritt A."/>
            <person name="Yoshinaga Y."/>
            <person name="Zwiers L.-H."/>
            <person name="Turgeon B."/>
            <person name="Goodwin S."/>
            <person name="Spatafora J."/>
            <person name="Crous P."/>
            <person name="Grigoriev I."/>
        </authorList>
    </citation>
    <scope>NUCLEOTIDE SEQUENCE</scope>
    <source>
        <strain evidence="1">CBS 122681</strain>
    </source>
</reference>
<keyword evidence="2" id="KW-1185">Reference proteome</keyword>
<dbReference type="EMBL" id="MU004447">
    <property type="protein sequence ID" value="KAF2650679.1"/>
    <property type="molecule type" value="Genomic_DNA"/>
</dbReference>
<name>A0A6A6SSM2_9PLEO</name>
<feature type="non-terminal residue" evidence="1">
    <location>
        <position position="107"/>
    </location>
</feature>
<gene>
    <name evidence="1" type="ORF">K491DRAFT_569566</name>
</gene>
<dbReference type="AlphaFoldDB" id="A0A6A6SSM2"/>
<dbReference type="Proteomes" id="UP000799324">
    <property type="component" value="Unassembled WGS sequence"/>
</dbReference>
<evidence type="ECO:0000313" key="1">
    <source>
        <dbReference type="EMBL" id="KAF2650679.1"/>
    </source>
</evidence>
<proteinExistence type="predicted"/>
<accession>A0A6A6SSM2</accession>